<gene>
    <name evidence="1" type="ORF">pdam_00024061</name>
</gene>
<dbReference type="EMBL" id="RCHS01001551">
    <property type="protein sequence ID" value="RMX52969.1"/>
    <property type="molecule type" value="Genomic_DNA"/>
</dbReference>
<sequence>MDRSGDNIKVVSFVRCYHAYMDIWEPEFGEKRQLKLREKAGIAGNADHTERKIDVHPNQATANDEVTENVPRLRACAVTKSLKRGANSGHLEVIGKKVNRGTGYGFEIPCVYQFTGDRSSCKWLKQRLKIAAMKSNFDMTCARAHFLLISRLCTTVIQM</sequence>
<evidence type="ECO:0000313" key="2">
    <source>
        <dbReference type="Proteomes" id="UP000275408"/>
    </source>
</evidence>
<accession>A0A3M6UHB5</accession>
<comment type="caution">
    <text evidence="1">The sequence shown here is derived from an EMBL/GenBank/DDBJ whole genome shotgun (WGS) entry which is preliminary data.</text>
</comment>
<dbReference type="Proteomes" id="UP000275408">
    <property type="component" value="Unassembled WGS sequence"/>
</dbReference>
<proteinExistence type="predicted"/>
<name>A0A3M6UHB5_POCDA</name>
<reference evidence="1 2" key="1">
    <citation type="journal article" date="2018" name="Sci. Rep.">
        <title>Comparative analysis of the Pocillopora damicornis genome highlights role of immune system in coral evolution.</title>
        <authorList>
            <person name="Cunning R."/>
            <person name="Bay R.A."/>
            <person name="Gillette P."/>
            <person name="Baker A.C."/>
            <person name="Traylor-Knowles N."/>
        </authorList>
    </citation>
    <scope>NUCLEOTIDE SEQUENCE [LARGE SCALE GENOMIC DNA]</scope>
    <source>
        <strain evidence="1">RSMAS</strain>
        <tissue evidence="1">Whole animal</tissue>
    </source>
</reference>
<evidence type="ECO:0000313" key="1">
    <source>
        <dbReference type="EMBL" id="RMX52969.1"/>
    </source>
</evidence>
<protein>
    <submittedName>
        <fullName evidence="1">Uncharacterized protein</fullName>
    </submittedName>
</protein>
<keyword evidence="2" id="KW-1185">Reference proteome</keyword>
<dbReference type="AlphaFoldDB" id="A0A3M6UHB5"/>
<dbReference type="STRING" id="46731.A0A3M6UHB5"/>
<organism evidence="1 2">
    <name type="scientific">Pocillopora damicornis</name>
    <name type="common">Cauliflower coral</name>
    <name type="synonym">Millepora damicornis</name>
    <dbReference type="NCBI Taxonomy" id="46731"/>
    <lineage>
        <taxon>Eukaryota</taxon>
        <taxon>Metazoa</taxon>
        <taxon>Cnidaria</taxon>
        <taxon>Anthozoa</taxon>
        <taxon>Hexacorallia</taxon>
        <taxon>Scleractinia</taxon>
        <taxon>Astrocoeniina</taxon>
        <taxon>Pocilloporidae</taxon>
        <taxon>Pocillopora</taxon>
    </lineage>
</organism>